<dbReference type="EMBL" id="AP023396">
    <property type="protein sequence ID" value="BCK53308.1"/>
    <property type="molecule type" value="Genomic_DNA"/>
</dbReference>
<dbReference type="GO" id="GO:0004413">
    <property type="term" value="F:homoserine kinase activity"/>
    <property type="evidence" value="ECO:0007669"/>
    <property type="project" value="TreeGrafter"/>
</dbReference>
<dbReference type="KEGG" id="nwl:NWFMUON74_10800"/>
<evidence type="ECO:0000256" key="1">
    <source>
        <dbReference type="ARBA" id="ARBA00038240"/>
    </source>
</evidence>
<dbReference type="GO" id="GO:0009088">
    <property type="term" value="P:threonine biosynthetic process"/>
    <property type="evidence" value="ECO:0007669"/>
    <property type="project" value="TreeGrafter"/>
</dbReference>
<keyword evidence="3" id="KW-0808">Transferase</keyword>
<dbReference type="InterPro" id="IPR011009">
    <property type="entry name" value="Kinase-like_dom_sf"/>
</dbReference>
<sequence>MFGMGEHPFAEPDWPALELAEIDLVLDRAARDATEQVESGRRGAAVVEWRSQRPMSSTARVRLADGTRVVVKRLPTALRDSAALAEEHAFATHLRIRGIRNPPVRQSFSRGEFIYEVQSAGAGEDRYRDDFSWSPYRSVAHAAAAGDLLARTHRAAAGYDAPVRPPRPLLAGLCTDFAESVARRAAARPAVGAFLEQRGWRTEVESLRRAAGGDPLRVDLSGLPPLWTHNDWHGTNLLWAGDEITAVIDFGLANRTVAVFDLATAIERFAVDWLALRAGGPARIHTDQLAAFLAAYREVRPLDAAERRALPALFPLVHVEYELSEIDYFLTVLPEPNRENAEIAYRDYLFGHTRWAFGPAGRDFAELLSHLCC</sequence>
<dbReference type="InterPro" id="IPR050249">
    <property type="entry name" value="Pseudomonas-type_ThrB"/>
</dbReference>
<dbReference type="PANTHER" id="PTHR21064:SF6">
    <property type="entry name" value="AMINOGLYCOSIDE PHOSPHOTRANSFERASE DOMAIN-CONTAINING PROTEIN"/>
    <property type="match status" value="1"/>
</dbReference>
<organism evidence="3 4">
    <name type="scientific">Nocardia wallacei</name>
    <dbReference type="NCBI Taxonomy" id="480035"/>
    <lineage>
        <taxon>Bacteria</taxon>
        <taxon>Bacillati</taxon>
        <taxon>Actinomycetota</taxon>
        <taxon>Actinomycetes</taxon>
        <taxon>Mycobacteriales</taxon>
        <taxon>Nocardiaceae</taxon>
        <taxon>Nocardia</taxon>
    </lineage>
</organism>
<reference evidence="3 4" key="1">
    <citation type="submission" date="2020-08" db="EMBL/GenBank/DDBJ databases">
        <title>Genome Sequencing of Nocardia wallacei strain FMUON74 and assembly.</title>
        <authorList>
            <person name="Toyokawa M."/>
            <person name="Uesaka K."/>
        </authorList>
    </citation>
    <scope>NUCLEOTIDE SEQUENCE [LARGE SCALE GENOMIC DNA]</scope>
    <source>
        <strain evidence="3 4">FMUON74</strain>
    </source>
</reference>
<dbReference type="PANTHER" id="PTHR21064">
    <property type="entry name" value="AMINOGLYCOSIDE PHOSPHOTRANSFERASE DOMAIN-CONTAINING PROTEIN-RELATED"/>
    <property type="match status" value="1"/>
</dbReference>
<comment type="similarity">
    <text evidence="1">Belongs to the pseudomonas-type ThrB family.</text>
</comment>
<accession>A0A7G1KE25</accession>
<name>A0A7G1KE25_9NOCA</name>
<dbReference type="SUPFAM" id="SSF56112">
    <property type="entry name" value="Protein kinase-like (PK-like)"/>
    <property type="match status" value="1"/>
</dbReference>
<dbReference type="InterPro" id="IPR002575">
    <property type="entry name" value="Aminoglycoside_PTrfase"/>
</dbReference>
<dbReference type="AlphaFoldDB" id="A0A7G1KE25"/>
<evidence type="ECO:0000313" key="3">
    <source>
        <dbReference type="EMBL" id="BCK53308.1"/>
    </source>
</evidence>
<evidence type="ECO:0000313" key="4">
    <source>
        <dbReference type="Proteomes" id="UP000516173"/>
    </source>
</evidence>
<protein>
    <submittedName>
        <fullName evidence="3">Aminoglycoside phosphotransferase</fullName>
    </submittedName>
</protein>
<evidence type="ECO:0000259" key="2">
    <source>
        <dbReference type="Pfam" id="PF01636"/>
    </source>
</evidence>
<gene>
    <name evidence="3" type="ORF">NWFMUON74_10800</name>
</gene>
<feature type="domain" description="Aminoglycoside phosphotransferase" evidence="2">
    <location>
        <begin position="59"/>
        <end position="302"/>
    </location>
</feature>
<dbReference type="Pfam" id="PF01636">
    <property type="entry name" value="APH"/>
    <property type="match status" value="1"/>
</dbReference>
<dbReference type="Proteomes" id="UP000516173">
    <property type="component" value="Chromosome"/>
</dbReference>
<keyword evidence="4" id="KW-1185">Reference proteome</keyword>
<proteinExistence type="inferred from homology"/>
<dbReference type="Gene3D" id="3.90.1200.10">
    <property type="match status" value="1"/>
</dbReference>